<sequence>MSALCTTISLLLSLHTFASTQEEKGQSETKGEMAGRIEAGQTEKGASAALLILLPSQLKQPQPFHEGRVTARLPLPLDPSPPSGLPCPWQAGLGG</sequence>
<accession>A0ACC2FTH2</accession>
<name>A0ACC2FTH2_DALPE</name>
<evidence type="ECO:0000313" key="1">
    <source>
        <dbReference type="EMBL" id="KAJ7994748.1"/>
    </source>
</evidence>
<comment type="caution">
    <text evidence="1">The sequence shown here is derived from an EMBL/GenBank/DDBJ whole genome shotgun (WGS) entry which is preliminary data.</text>
</comment>
<gene>
    <name evidence="1" type="ORF">DPEC_G00252690</name>
</gene>
<organism evidence="1 2">
    <name type="scientific">Dallia pectoralis</name>
    <name type="common">Alaska blackfish</name>
    <dbReference type="NCBI Taxonomy" id="75939"/>
    <lineage>
        <taxon>Eukaryota</taxon>
        <taxon>Metazoa</taxon>
        <taxon>Chordata</taxon>
        <taxon>Craniata</taxon>
        <taxon>Vertebrata</taxon>
        <taxon>Euteleostomi</taxon>
        <taxon>Actinopterygii</taxon>
        <taxon>Neopterygii</taxon>
        <taxon>Teleostei</taxon>
        <taxon>Protacanthopterygii</taxon>
        <taxon>Esociformes</taxon>
        <taxon>Umbridae</taxon>
        <taxon>Dallia</taxon>
    </lineage>
</organism>
<dbReference type="EMBL" id="CM055749">
    <property type="protein sequence ID" value="KAJ7994748.1"/>
    <property type="molecule type" value="Genomic_DNA"/>
</dbReference>
<proteinExistence type="predicted"/>
<protein>
    <submittedName>
        <fullName evidence="1">Uncharacterized protein</fullName>
    </submittedName>
</protein>
<reference evidence="1" key="1">
    <citation type="submission" date="2021-05" db="EMBL/GenBank/DDBJ databases">
        <authorList>
            <person name="Pan Q."/>
            <person name="Jouanno E."/>
            <person name="Zahm M."/>
            <person name="Klopp C."/>
            <person name="Cabau C."/>
            <person name="Louis A."/>
            <person name="Berthelot C."/>
            <person name="Parey E."/>
            <person name="Roest Crollius H."/>
            <person name="Montfort J."/>
            <person name="Robinson-Rechavi M."/>
            <person name="Bouchez O."/>
            <person name="Lampietro C."/>
            <person name="Lopez Roques C."/>
            <person name="Donnadieu C."/>
            <person name="Postlethwait J."/>
            <person name="Bobe J."/>
            <person name="Dillon D."/>
            <person name="Chandos A."/>
            <person name="von Hippel F."/>
            <person name="Guiguen Y."/>
        </authorList>
    </citation>
    <scope>NUCLEOTIDE SEQUENCE</scope>
    <source>
        <strain evidence="1">YG-Jan2019</strain>
    </source>
</reference>
<dbReference type="Proteomes" id="UP001157502">
    <property type="component" value="Chromosome 22"/>
</dbReference>
<evidence type="ECO:0000313" key="2">
    <source>
        <dbReference type="Proteomes" id="UP001157502"/>
    </source>
</evidence>
<keyword evidence="2" id="KW-1185">Reference proteome</keyword>